<name>A0ABS2WRS2_9BACT</name>
<accession>A0ABS2WRS2</accession>
<protein>
    <recommendedName>
        <fullName evidence="2">cysteine-S-conjugate beta-lyase</fullName>
        <ecNumber evidence="2">4.4.1.13</ecNumber>
    </recommendedName>
</protein>
<dbReference type="InterPro" id="IPR027619">
    <property type="entry name" value="C-S_lyase_PatB-like"/>
</dbReference>
<evidence type="ECO:0000256" key="4">
    <source>
        <dbReference type="ARBA" id="ARBA00023239"/>
    </source>
</evidence>
<sequence length="377" mass="42361">MPMFDTPIDRTRIPNEKWSRYPHDVLPAWVADMDFKAPQCVIDALHKRVEHGVFGYTGVSQDLLDTACTFIKKQYNWDVKPEWFVFVSGVVPSMNVTCKMLEPNQSVLTTTPIYPHFFKAPKMMNKEVATVPLVEKEGRWTFDFEALERAISPTCKLFLLCNPYNPGGTVFTKEELTRLGEIVKTHDLLICSDEIHADLLLDPKARHIPIASLDEDLANRTITLMAPSKTFNIAGLNCSFAIIPNETLKRRFQASIGGLNGGVNLLGLTAAKAAYEGGEAWLKELRLYLNENLLLVQEFVAKHPKLKLLDHQATFLAWIDCRALNANPHALFLEHGVGLSDGKDFLGEGFVRLNFGCPRTTLETILHRMDCALTSFA</sequence>
<dbReference type="InterPro" id="IPR015424">
    <property type="entry name" value="PyrdxlP-dep_Trfase"/>
</dbReference>
<gene>
    <name evidence="7" type="ORF">JWV37_06010</name>
</gene>
<comment type="cofactor">
    <cofactor evidence="1">
        <name>pyridoxal 5'-phosphate</name>
        <dbReference type="ChEBI" id="CHEBI:597326"/>
    </cofactor>
</comment>
<dbReference type="InterPro" id="IPR051798">
    <property type="entry name" value="Class-II_PLP-Dep_Aminotrans"/>
</dbReference>
<dbReference type="Gene3D" id="3.40.640.10">
    <property type="entry name" value="Type I PLP-dependent aspartate aminotransferase-like (Major domain)"/>
    <property type="match status" value="1"/>
</dbReference>
<dbReference type="SUPFAM" id="SSF53383">
    <property type="entry name" value="PLP-dependent transferases"/>
    <property type="match status" value="1"/>
</dbReference>
<feature type="domain" description="Aminotransferase class I/classII large" evidence="6">
    <location>
        <begin position="34"/>
        <end position="368"/>
    </location>
</feature>
<dbReference type="EC" id="4.4.1.13" evidence="2"/>
<dbReference type="NCBIfam" id="TIGR04350">
    <property type="entry name" value="C_S_lyase_PatB"/>
    <property type="match status" value="1"/>
</dbReference>
<reference evidence="7" key="1">
    <citation type="submission" date="2021-02" db="EMBL/GenBank/DDBJ databases">
        <title>Sulfurospirillum tamanensis sp. nov.</title>
        <authorList>
            <person name="Frolova A."/>
            <person name="Merkel A."/>
            <person name="Slobodkin A."/>
        </authorList>
    </citation>
    <scope>NUCLEOTIDE SEQUENCE</scope>
    <source>
        <strain evidence="7">T05b</strain>
    </source>
</reference>
<evidence type="ECO:0000256" key="1">
    <source>
        <dbReference type="ARBA" id="ARBA00001933"/>
    </source>
</evidence>
<evidence type="ECO:0000259" key="6">
    <source>
        <dbReference type="Pfam" id="PF00155"/>
    </source>
</evidence>
<dbReference type="PANTHER" id="PTHR43525:SF1">
    <property type="entry name" value="PROTEIN MALY"/>
    <property type="match status" value="1"/>
</dbReference>
<comment type="similarity">
    <text evidence="5">Belongs to the class-II pyridoxal-phosphate-dependent aminotransferase family. MalY/PatB cystathionine beta-lyase subfamily.</text>
</comment>
<dbReference type="InterPro" id="IPR015421">
    <property type="entry name" value="PyrdxlP-dep_Trfase_major"/>
</dbReference>
<proteinExistence type="inferred from homology"/>
<dbReference type="CDD" id="cd00609">
    <property type="entry name" value="AAT_like"/>
    <property type="match status" value="1"/>
</dbReference>
<keyword evidence="3" id="KW-0663">Pyridoxal phosphate</keyword>
<dbReference type="Pfam" id="PF00155">
    <property type="entry name" value="Aminotran_1_2"/>
    <property type="match status" value="1"/>
</dbReference>
<evidence type="ECO:0000256" key="5">
    <source>
        <dbReference type="ARBA" id="ARBA00037974"/>
    </source>
</evidence>
<dbReference type="Proteomes" id="UP000703590">
    <property type="component" value="Unassembled WGS sequence"/>
</dbReference>
<organism evidence="7 8">
    <name type="scientific">Sulfurospirillum tamanense</name>
    <dbReference type="NCBI Taxonomy" id="2813362"/>
    <lineage>
        <taxon>Bacteria</taxon>
        <taxon>Pseudomonadati</taxon>
        <taxon>Campylobacterota</taxon>
        <taxon>Epsilonproteobacteria</taxon>
        <taxon>Campylobacterales</taxon>
        <taxon>Sulfurospirillaceae</taxon>
        <taxon>Sulfurospirillum</taxon>
    </lineage>
</organism>
<evidence type="ECO:0000256" key="3">
    <source>
        <dbReference type="ARBA" id="ARBA00022898"/>
    </source>
</evidence>
<reference evidence="7" key="2">
    <citation type="submission" date="2021-02" db="EMBL/GenBank/DDBJ databases">
        <authorList>
            <person name="Merkel A.Y."/>
        </authorList>
    </citation>
    <scope>NUCLEOTIDE SEQUENCE</scope>
    <source>
        <strain evidence="7">T05b</strain>
    </source>
</reference>
<evidence type="ECO:0000256" key="2">
    <source>
        <dbReference type="ARBA" id="ARBA00012224"/>
    </source>
</evidence>
<dbReference type="GO" id="GO:0016829">
    <property type="term" value="F:lyase activity"/>
    <property type="evidence" value="ECO:0007669"/>
    <property type="project" value="UniProtKB-KW"/>
</dbReference>
<keyword evidence="8" id="KW-1185">Reference proteome</keyword>
<dbReference type="PANTHER" id="PTHR43525">
    <property type="entry name" value="PROTEIN MALY"/>
    <property type="match status" value="1"/>
</dbReference>
<evidence type="ECO:0000313" key="7">
    <source>
        <dbReference type="EMBL" id="MBN2964326.1"/>
    </source>
</evidence>
<comment type="caution">
    <text evidence="7">The sequence shown here is derived from an EMBL/GenBank/DDBJ whole genome shotgun (WGS) entry which is preliminary data.</text>
</comment>
<evidence type="ECO:0000313" key="8">
    <source>
        <dbReference type="Proteomes" id="UP000703590"/>
    </source>
</evidence>
<keyword evidence="4 7" id="KW-0456">Lyase</keyword>
<dbReference type="EMBL" id="JAFHKK010000010">
    <property type="protein sequence ID" value="MBN2964326.1"/>
    <property type="molecule type" value="Genomic_DNA"/>
</dbReference>
<dbReference type="InterPro" id="IPR015422">
    <property type="entry name" value="PyrdxlP-dep_Trfase_small"/>
</dbReference>
<dbReference type="Gene3D" id="3.90.1150.10">
    <property type="entry name" value="Aspartate Aminotransferase, domain 1"/>
    <property type="match status" value="1"/>
</dbReference>
<dbReference type="InterPro" id="IPR004839">
    <property type="entry name" value="Aminotransferase_I/II_large"/>
</dbReference>